<evidence type="ECO:0000256" key="1">
    <source>
        <dbReference type="ARBA" id="ARBA00001946"/>
    </source>
</evidence>
<dbReference type="HAMAP" id="MF_01471">
    <property type="entry name" value="Cas2"/>
    <property type="match status" value="1"/>
</dbReference>
<keyword evidence="7 9" id="KW-0460">Magnesium</keyword>
<evidence type="ECO:0000256" key="2">
    <source>
        <dbReference type="ARBA" id="ARBA00009959"/>
    </source>
</evidence>
<reference evidence="10 11" key="1">
    <citation type="journal article" date="2016" name="Nat. Commun.">
        <title>Thousands of microbial genomes shed light on interconnected biogeochemical processes in an aquifer system.</title>
        <authorList>
            <person name="Anantharaman K."/>
            <person name="Brown C.T."/>
            <person name="Hug L.A."/>
            <person name="Sharon I."/>
            <person name="Castelle C.J."/>
            <person name="Probst A.J."/>
            <person name="Thomas B.C."/>
            <person name="Singh A."/>
            <person name="Wilkins M.J."/>
            <person name="Karaoz U."/>
            <person name="Brodie E.L."/>
            <person name="Williams K.H."/>
            <person name="Hubbard S.S."/>
            <person name="Banfield J.F."/>
        </authorList>
    </citation>
    <scope>NUCLEOTIDE SEQUENCE [LARGE SCALE GENOMIC DNA]</scope>
</reference>
<comment type="cofactor">
    <cofactor evidence="1 9">
        <name>Mg(2+)</name>
        <dbReference type="ChEBI" id="CHEBI:18420"/>
    </cofactor>
</comment>
<comment type="subunit">
    <text evidence="9">Homodimer, forms a heterotetramer with a Cas1 homodimer.</text>
</comment>
<comment type="function">
    <text evidence="9">CRISPR (clustered regularly interspaced short palindromic repeat), is an adaptive immune system that provides protection against mobile genetic elements (viruses, transposable elements and conjugative plasmids). CRISPR clusters contain sequences complementary to antecedent mobile elements and target invading nucleic acids. CRISPR clusters are transcribed and processed into CRISPR RNA (crRNA). Functions as a ssRNA-specific endoribonuclease. Involved in the integration of spacer DNA into the CRISPR cassette.</text>
</comment>
<keyword evidence="4 9" id="KW-0479">Metal-binding</keyword>
<dbReference type="GO" id="GO:0004521">
    <property type="term" value="F:RNA endonuclease activity"/>
    <property type="evidence" value="ECO:0007669"/>
    <property type="project" value="InterPro"/>
</dbReference>
<dbReference type="PANTHER" id="PTHR34405:SF3">
    <property type="entry name" value="CRISPR-ASSOCIATED ENDORIBONUCLEASE CAS2 3"/>
    <property type="match status" value="1"/>
</dbReference>
<accession>A0A1G2L5R0</accession>
<evidence type="ECO:0000313" key="10">
    <source>
        <dbReference type="EMBL" id="OHA06995.1"/>
    </source>
</evidence>
<dbReference type="SUPFAM" id="SSF143430">
    <property type="entry name" value="TTP0101/SSO1404-like"/>
    <property type="match status" value="1"/>
</dbReference>
<dbReference type="InterPro" id="IPR021127">
    <property type="entry name" value="CRISPR_associated_Cas2"/>
</dbReference>
<dbReference type="Gene3D" id="3.30.70.240">
    <property type="match status" value="1"/>
</dbReference>
<evidence type="ECO:0000256" key="9">
    <source>
        <dbReference type="HAMAP-Rule" id="MF_01471"/>
    </source>
</evidence>
<dbReference type="STRING" id="1802279.A3B34_00055"/>
<dbReference type="GO" id="GO:0051607">
    <property type="term" value="P:defense response to virus"/>
    <property type="evidence" value="ECO:0007669"/>
    <property type="project" value="UniProtKB-UniRule"/>
</dbReference>
<dbReference type="Pfam" id="PF09827">
    <property type="entry name" value="CRISPR_Cas2"/>
    <property type="match status" value="1"/>
</dbReference>
<evidence type="ECO:0000256" key="6">
    <source>
        <dbReference type="ARBA" id="ARBA00022801"/>
    </source>
</evidence>
<dbReference type="GO" id="GO:0043571">
    <property type="term" value="P:maintenance of CRISPR repeat elements"/>
    <property type="evidence" value="ECO:0007669"/>
    <property type="project" value="UniProtKB-UniRule"/>
</dbReference>
<dbReference type="Proteomes" id="UP000176510">
    <property type="component" value="Unassembled WGS sequence"/>
</dbReference>
<organism evidence="10 11">
    <name type="scientific">Candidatus Sungbacteria bacterium RIFCSPLOWO2_01_FULL_54_21</name>
    <dbReference type="NCBI Taxonomy" id="1802279"/>
    <lineage>
        <taxon>Bacteria</taxon>
        <taxon>Candidatus Sungiibacteriota</taxon>
    </lineage>
</organism>
<dbReference type="AlphaFoldDB" id="A0A1G2L5R0"/>
<dbReference type="GO" id="GO:0046872">
    <property type="term" value="F:metal ion binding"/>
    <property type="evidence" value="ECO:0007669"/>
    <property type="project" value="UniProtKB-UniRule"/>
</dbReference>
<keyword evidence="5 9" id="KW-0255">Endonuclease</keyword>
<keyword evidence="6 9" id="KW-0378">Hydrolase</keyword>
<proteinExistence type="inferred from homology"/>
<dbReference type="CDD" id="cd09725">
    <property type="entry name" value="Cas2_I_II_III"/>
    <property type="match status" value="1"/>
</dbReference>
<evidence type="ECO:0000256" key="7">
    <source>
        <dbReference type="ARBA" id="ARBA00022842"/>
    </source>
</evidence>
<keyword evidence="3 9" id="KW-0540">Nuclease</keyword>
<evidence type="ECO:0000256" key="8">
    <source>
        <dbReference type="ARBA" id="ARBA00023118"/>
    </source>
</evidence>
<gene>
    <name evidence="9" type="primary">cas2</name>
    <name evidence="10" type="ORF">A3B34_00055</name>
</gene>
<sequence>MLLLSYDISKDRTRTKFSKFLNRYGRRLQYSVYELRNSPRVLQNIRTEIELQYRKQFSGADSVVIFQICEGDKKKVVRYGYAENEEKEVVFFE</sequence>
<dbReference type="PANTHER" id="PTHR34405">
    <property type="entry name" value="CRISPR-ASSOCIATED ENDORIBONUCLEASE CAS2"/>
    <property type="match status" value="1"/>
</dbReference>
<comment type="caution">
    <text evidence="10">The sequence shown here is derived from an EMBL/GenBank/DDBJ whole genome shotgun (WGS) entry which is preliminary data.</text>
</comment>
<evidence type="ECO:0000256" key="3">
    <source>
        <dbReference type="ARBA" id="ARBA00022722"/>
    </source>
</evidence>
<comment type="similarity">
    <text evidence="2 9">Belongs to the CRISPR-associated endoribonuclease Cas2 protein family.</text>
</comment>
<dbReference type="GO" id="GO:0016787">
    <property type="term" value="F:hydrolase activity"/>
    <property type="evidence" value="ECO:0007669"/>
    <property type="project" value="UniProtKB-KW"/>
</dbReference>
<evidence type="ECO:0000313" key="11">
    <source>
        <dbReference type="Proteomes" id="UP000176510"/>
    </source>
</evidence>
<name>A0A1G2L5R0_9BACT</name>
<feature type="binding site" evidence="9">
    <location>
        <position position="7"/>
    </location>
    <ligand>
        <name>Mg(2+)</name>
        <dbReference type="ChEBI" id="CHEBI:18420"/>
        <note>catalytic</note>
    </ligand>
</feature>
<dbReference type="InterPro" id="IPR019199">
    <property type="entry name" value="Virulence_VapD/CRISPR_Cas2"/>
</dbReference>
<dbReference type="NCBIfam" id="TIGR01573">
    <property type="entry name" value="cas2"/>
    <property type="match status" value="1"/>
</dbReference>
<dbReference type="EC" id="3.1.-.-" evidence="9"/>
<evidence type="ECO:0000256" key="4">
    <source>
        <dbReference type="ARBA" id="ARBA00022723"/>
    </source>
</evidence>
<keyword evidence="8 9" id="KW-0051">Antiviral defense</keyword>
<dbReference type="EMBL" id="MHQR01000028">
    <property type="protein sequence ID" value="OHA06995.1"/>
    <property type="molecule type" value="Genomic_DNA"/>
</dbReference>
<protein>
    <recommendedName>
        <fullName evidence="9">CRISPR-associated endoribonuclease Cas2</fullName>
        <ecNumber evidence="9">3.1.-.-</ecNumber>
    </recommendedName>
</protein>
<evidence type="ECO:0000256" key="5">
    <source>
        <dbReference type="ARBA" id="ARBA00022759"/>
    </source>
</evidence>